<dbReference type="InterPro" id="IPR011042">
    <property type="entry name" value="6-blade_b-propeller_TolB-like"/>
</dbReference>
<keyword evidence="2" id="KW-0768">Sushi</keyword>
<proteinExistence type="predicted"/>
<evidence type="ECO:0000256" key="4">
    <source>
        <dbReference type="SAM" id="MobiDB-lite"/>
    </source>
</evidence>
<accession>A0ABD3UGC8</accession>
<dbReference type="SUPFAM" id="SSF63825">
    <property type="entry name" value="YWTD domain"/>
    <property type="match status" value="3"/>
</dbReference>
<name>A0ABD3UGC8_SINWO</name>
<reference evidence="6 7" key="1">
    <citation type="submission" date="2024-11" db="EMBL/GenBank/DDBJ databases">
        <title>Chromosome-level genome assembly of the freshwater bivalve Anodonta woodiana.</title>
        <authorList>
            <person name="Chen X."/>
        </authorList>
    </citation>
    <scope>NUCLEOTIDE SEQUENCE [LARGE SCALE GENOMIC DNA]</scope>
    <source>
        <strain evidence="6">MN2024</strain>
        <tissue evidence="6">Gills</tissue>
    </source>
</reference>
<dbReference type="EMBL" id="JBJQND010000016">
    <property type="protein sequence ID" value="KAL3848552.1"/>
    <property type="molecule type" value="Genomic_DNA"/>
</dbReference>
<dbReference type="PROSITE" id="PS01186">
    <property type="entry name" value="EGF_2"/>
    <property type="match status" value="1"/>
</dbReference>
<evidence type="ECO:0000256" key="3">
    <source>
        <dbReference type="PROSITE-ProRule" id="PRU00461"/>
    </source>
</evidence>
<dbReference type="InterPro" id="IPR000033">
    <property type="entry name" value="LDLR_classB_rpt"/>
</dbReference>
<feature type="region of interest" description="Disordered" evidence="4">
    <location>
        <begin position="1324"/>
        <end position="1350"/>
    </location>
</feature>
<dbReference type="SMART" id="SM00135">
    <property type="entry name" value="LY"/>
    <property type="match status" value="6"/>
</dbReference>
<dbReference type="PROSITE" id="PS50923">
    <property type="entry name" value="SUSHI"/>
    <property type="match status" value="1"/>
</dbReference>
<dbReference type="Pfam" id="PF00058">
    <property type="entry name" value="Ldl_recept_b"/>
    <property type="match status" value="1"/>
</dbReference>
<dbReference type="InterPro" id="IPR000742">
    <property type="entry name" value="EGF"/>
</dbReference>
<dbReference type="InterPro" id="IPR000436">
    <property type="entry name" value="Sushi_SCR_CCP_dom"/>
</dbReference>
<dbReference type="Proteomes" id="UP001634394">
    <property type="component" value="Unassembled WGS sequence"/>
</dbReference>
<evidence type="ECO:0000313" key="6">
    <source>
        <dbReference type="EMBL" id="KAL3848552.1"/>
    </source>
</evidence>
<evidence type="ECO:0000256" key="1">
    <source>
        <dbReference type="ARBA" id="ARBA00023157"/>
    </source>
</evidence>
<dbReference type="InterPro" id="IPR050778">
    <property type="entry name" value="Cueball_EGF_LRP_Nidogen"/>
</dbReference>
<comment type="caution">
    <text evidence="6">The sequence shown here is derived from an EMBL/GenBank/DDBJ whole genome shotgun (WGS) entry which is preliminary data.</text>
</comment>
<keyword evidence="1" id="KW-1015">Disulfide bond</keyword>
<dbReference type="PANTHER" id="PTHR46513:SF13">
    <property type="entry name" value="EGF-LIKE DOMAIN-CONTAINING PROTEIN"/>
    <property type="match status" value="1"/>
</dbReference>
<dbReference type="SUPFAM" id="SSF57196">
    <property type="entry name" value="EGF/Laminin"/>
    <property type="match status" value="1"/>
</dbReference>
<feature type="repeat" description="LDL-receptor class B" evidence="3">
    <location>
        <begin position="181"/>
        <end position="224"/>
    </location>
</feature>
<evidence type="ECO:0000259" key="5">
    <source>
        <dbReference type="PROSITE" id="PS50923"/>
    </source>
</evidence>
<feature type="domain" description="Sushi" evidence="5">
    <location>
        <begin position="972"/>
        <end position="1035"/>
    </location>
</feature>
<dbReference type="SMART" id="SM00181">
    <property type="entry name" value="EGF"/>
    <property type="match status" value="2"/>
</dbReference>
<dbReference type="PROSITE" id="PS51120">
    <property type="entry name" value="LDLRB"/>
    <property type="match status" value="1"/>
</dbReference>
<dbReference type="PANTHER" id="PTHR46513">
    <property type="entry name" value="VITELLOGENIN RECEPTOR-LIKE PROTEIN-RELATED-RELATED"/>
    <property type="match status" value="1"/>
</dbReference>
<evidence type="ECO:0000256" key="2">
    <source>
        <dbReference type="PROSITE-ProRule" id="PRU00302"/>
    </source>
</evidence>
<organism evidence="6 7">
    <name type="scientific">Sinanodonta woodiana</name>
    <name type="common">Chinese pond mussel</name>
    <name type="synonym">Anodonta woodiana</name>
    <dbReference type="NCBI Taxonomy" id="1069815"/>
    <lineage>
        <taxon>Eukaryota</taxon>
        <taxon>Metazoa</taxon>
        <taxon>Spiralia</taxon>
        <taxon>Lophotrochozoa</taxon>
        <taxon>Mollusca</taxon>
        <taxon>Bivalvia</taxon>
        <taxon>Autobranchia</taxon>
        <taxon>Heteroconchia</taxon>
        <taxon>Palaeoheterodonta</taxon>
        <taxon>Unionida</taxon>
        <taxon>Unionoidea</taxon>
        <taxon>Unionidae</taxon>
        <taxon>Unioninae</taxon>
        <taxon>Sinanodonta</taxon>
    </lineage>
</organism>
<protein>
    <recommendedName>
        <fullName evidence="5">Sushi domain-containing protein</fullName>
    </recommendedName>
</protein>
<dbReference type="Gene3D" id="2.120.10.30">
    <property type="entry name" value="TolB, C-terminal domain"/>
    <property type="match status" value="3"/>
</dbReference>
<sequence>MTVMTMLEREHLLLLLIFATYVYCTLIPNNSLVISTHNRKLFVFFGFEDWARNDIINTRLVNEIGSGPLNNIRGLAFIHRENREIFIFSDADFKVIGAINVTSPIDQAIAFHIGTSSGVGQLAVDWVSGNCYWVDTVYGWIVMQAIPKDLRRLNSLNPNFKMVVDTYLDIPTGIAVYPELGYLFWTDTGKIPKIERSSLTGKDRKLIVWQGVIWPTSLCIDYSRHLLYWTDPGRGTVEYSDLHGNGRGIMVYNSESSFYGIDIFQDVVVLSQWSSGSVDSTLMLLNINDGKPKHRPITLVGDLAYSLSVYDSRRQPLDSSQWCDTMSCQHLCIEKPNSTGADCACEDGYILNPNGETCEAEAQVLQRKIVYTDTNRICFVSINAITSPPSLIPEVGCNIVNSINNITRFTIDTHNKTFYFTDGTRIYHQIQFSADGSQEVYSTTKAIIDLAYDWIKGVIYWFEWDVDGGICYKKTSPTSPREEFINTKTKPVTMTFDPYTKILFWIALDSMDSTKRIYNTTEDGRTVTITSSIMRNPTDLEYDWLTHRLVWTDDGFMGRMNSDGTNEKRIDLNTSRIYHSLTVFKNYTIIGYSVAKHPEEAAFAVVLDAETPKFINFQLPNMTMVVDVKVYDQQLTIEPCDMNNGGCEQICIPENSTNCGCYAGYKLNTDGKTCTADIRTEDFILAIDSVDHKVYQISNDSTTINALKMVKGTLPSSIDFDPINQRIVLIDQSEKRIQYFQLNGKGARAEKKDDITKYSHVAVDVSTGNFYVTFNKTIVVMDPDFDVKTLITTSLTPGKLIVFPKFGDMVWIEGSRIRKARMDGTEANDFTPDGISTPRDIAFDYEGEALYWCDGNKIGRTDLMTSSTEDIVSGTAEQPNNIYVAGQYLYYTSSINIRAIYRRNKLKGEGFATVFASPLVGLASLFVYQSPESALNQDCSVSNGGCCKFCLPLKKRKKCACADSSSLNNDGWTCYPETGCSLSIPNAKLEGTCLPCYNRHCSFTCMSGFELTVGGSILKCGSLGNWNYSDNVCKPEVGARYTIQCFLEVGAKYTIQFVLEVGARYTIPFVLEVGARYAIPFVLEVGARYAIPFVLEVGARYAIQCVLEVGAKYTIQCVLEVGARYTIQCILKVGARYTIPCVLEVGAKYTIQFVLEVHREVNGLRSPVASPHVDTFHQQDDGVEEEYDYINDSTLNNATANGPPPPYMELSESLNNATANGPPPPYMEFSESHQDYDRFAKTDPYQRKIVGNNRPSETFHKDYITPSIAGSLKEGLNDLRVSLPEEDNHGYLRSSSENFRRGSETSDVSTRYQLWGMLEHQARGYHDPRDSHQGRYPDGRSFQYDRTRRY</sequence>
<comment type="caution">
    <text evidence="2">Lacks conserved residue(s) required for the propagation of feature annotation.</text>
</comment>
<keyword evidence="7" id="KW-1185">Reference proteome</keyword>
<gene>
    <name evidence="6" type="ORF">ACJMK2_019403</name>
</gene>
<evidence type="ECO:0000313" key="7">
    <source>
        <dbReference type="Proteomes" id="UP001634394"/>
    </source>
</evidence>